<keyword evidence="8" id="KW-0809">Transit peptide</keyword>
<dbReference type="InterPro" id="IPR049427">
    <property type="entry name" value="Acyl-ACP_TE_C"/>
</dbReference>
<evidence type="ECO:0000256" key="9">
    <source>
        <dbReference type="ARBA" id="ARBA00023098"/>
    </source>
</evidence>
<dbReference type="InterPro" id="IPR029069">
    <property type="entry name" value="HotDog_dom_sf"/>
</dbReference>
<keyword evidence="4 11" id="KW-0150">Chloroplast</keyword>
<accession>A0AAV6JF77</accession>
<feature type="domain" description="Acyl-ACP thioesterase-like C-terminal" evidence="13">
    <location>
        <begin position="246"/>
        <end position="278"/>
    </location>
</feature>
<reference evidence="14" key="1">
    <citation type="submission" date="2020-08" db="EMBL/GenBank/DDBJ databases">
        <title>Plant Genome Project.</title>
        <authorList>
            <person name="Zhang R.-G."/>
        </authorList>
    </citation>
    <scope>NUCLEOTIDE SEQUENCE</scope>
    <source>
        <strain evidence="14">WSP0</strain>
        <tissue evidence="14">Leaf</tissue>
    </source>
</reference>
<dbReference type="EC" id="3.1.2.-" evidence="11"/>
<keyword evidence="3 11" id="KW-0444">Lipid biosynthesis</keyword>
<dbReference type="PANTHER" id="PTHR31727">
    <property type="entry name" value="OLEOYL-ACYL CARRIER PROTEIN THIOESTERASE 1, CHLOROPLASTIC"/>
    <property type="match status" value="1"/>
</dbReference>
<dbReference type="AlphaFoldDB" id="A0AAV6JF77"/>
<evidence type="ECO:0000313" key="15">
    <source>
        <dbReference type="Proteomes" id="UP000823749"/>
    </source>
</evidence>
<dbReference type="EMBL" id="JACTNZ010000008">
    <property type="protein sequence ID" value="KAG5537214.1"/>
    <property type="molecule type" value="Genomic_DNA"/>
</dbReference>
<evidence type="ECO:0000256" key="8">
    <source>
        <dbReference type="ARBA" id="ARBA00022946"/>
    </source>
</evidence>
<comment type="caution">
    <text evidence="14">The sequence shown here is derived from an EMBL/GenBank/DDBJ whole genome shotgun (WGS) entry which is preliminary data.</text>
</comment>
<dbReference type="InterPro" id="IPR002864">
    <property type="entry name" value="Acyl-ACP_thioesterase_NHD"/>
</dbReference>
<dbReference type="Pfam" id="PF20791">
    <property type="entry name" value="Acyl-ACP_TE_C"/>
    <property type="match status" value="1"/>
</dbReference>
<dbReference type="GO" id="GO:0016297">
    <property type="term" value="F:fatty acyl-[ACP] hydrolase activity"/>
    <property type="evidence" value="ECO:0007669"/>
    <property type="project" value="InterPro"/>
</dbReference>
<dbReference type="Pfam" id="PF01643">
    <property type="entry name" value="Acyl-ACP_TE"/>
    <property type="match status" value="1"/>
</dbReference>
<evidence type="ECO:0000259" key="12">
    <source>
        <dbReference type="Pfam" id="PF01643"/>
    </source>
</evidence>
<dbReference type="CDD" id="cd00586">
    <property type="entry name" value="4HBT"/>
    <property type="match status" value="1"/>
</dbReference>
<dbReference type="InterPro" id="IPR045023">
    <property type="entry name" value="FATA/B"/>
</dbReference>
<keyword evidence="9 11" id="KW-0443">Lipid metabolism</keyword>
<feature type="domain" description="Acyl-ACP thioesterase N-terminal hotdog" evidence="12">
    <location>
        <begin position="112"/>
        <end position="217"/>
    </location>
</feature>
<evidence type="ECO:0000256" key="11">
    <source>
        <dbReference type="RuleBase" id="RU363096"/>
    </source>
</evidence>
<dbReference type="GO" id="GO:0000036">
    <property type="term" value="F:acyl carrier activity"/>
    <property type="evidence" value="ECO:0007669"/>
    <property type="project" value="TreeGrafter"/>
</dbReference>
<evidence type="ECO:0000256" key="10">
    <source>
        <dbReference type="ARBA" id="ARBA00023160"/>
    </source>
</evidence>
<evidence type="ECO:0000259" key="13">
    <source>
        <dbReference type="Pfam" id="PF20791"/>
    </source>
</evidence>
<evidence type="ECO:0000256" key="5">
    <source>
        <dbReference type="ARBA" id="ARBA00022640"/>
    </source>
</evidence>
<proteinExistence type="inferred from homology"/>
<keyword evidence="5 11" id="KW-0934">Plastid</keyword>
<evidence type="ECO:0000256" key="6">
    <source>
        <dbReference type="ARBA" id="ARBA00022801"/>
    </source>
</evidence>
<organism evidence="14 15">
    <name type="scientific">Rhododendron griersonianum</name>
    <dbReference type="NCBI Taxonomy" id="479676"/>
    <lineage>
        <taxon>Eukaryota</taxon>
        <taxon>Viridiplantae</taxon>
        <taxon>Streptophyta</taxon>
        <taxon>Embryophyta</taxon>
        <taxon>Tracheophyta</taxon>
        <taxon>Spermatophyta</taxon>
        <taxon>Magnoliopsida</taxon>
        <taxon>eudicotyledons</taxon>
        <taxon>Gunneridae</taxon>
        <taxon>Pentapetalae</taxon>
        <taxon>asterids</taxon>
        <taxon>Ericales</taxon>
        <taxon>Ericaceae</taxon>
        <taxon>Ericoideae</taxon>
        <taxon>Rhodoreae</taxon>
        <taxon>Rhododendron</taxon>
    </lineage>
</organism>
<dbReference type="GO" id="GO:0009507">
    <property type="term" value="C:chloroplast"/>
    <property type="evidence" value="ECO:0007669"/>
    <property type="project" value="UniProtKB-SubCell"/>
</dbReference>
<evidence type="ECO:0000256" key="1">
    <source>
        <dbReference type="ARBA" id="ARBA00004229"/>
    </source>
</evidence>
<evidence type="ECO:0000313" key="14">
    <source>
        <dbReference type="EMBL" id="KAG5537214.1"/>
    </source>
</evidence>
<dbReference type="Gene3D" id="3.10.129.10">
    <property type="entry name" value="Hotdog Thioesterase"/>
    <property type="match status" value="1"/>
</dbReference>
<evidence type="ECO:0000256" key="3">
    <source>
        <dbReference type="ARBA" id="ARBA00022516"/>
    </source>
</evidence>
<comment type="function">
    <text evidence="11">Plays an essential role in chain termination during de novo fatty acid synthesis.</text>
</comment>
<evidence type="ECO:0000256" key="4">
    <source>
        <dbReference type="ARBA" id="ARBA00022528"/>
    </source>
</evidence>
<evidence type="ECO:0000256" key="7">
    <source>
        <dbReference type="ARBA" id="ARBA00022832"/>
    </source>
</evidence>
<comment type="subcellular location">
    <subcellularLocation>
        <location evidence="1 11">Plastid</location>
        <location evidence="1 11">Chloroplast</location>
    </subcellularLocation>
</comment>
<dbReference type="PANTHER" id="PTHR31727:SF5">
    <property type="entry name" value="ACYL-[ACYL-CARRIER-PROTEIN] HYDROLASE"/>
    <property type="match status" value="1"/>
</dbReference>
<keyword evidence="7 11" id="KW-0276">Fatty acid metabolism</keyword>
<sequence length="333" mass="36515">MKSMASTQNTAFCRPEAFVRAEKRNFAGFCGLGNHGKVRERLVVKANAGGYKGVDMINGRKVNGVVPNVDLGTRGIDLVKKSSSAVVNFHDPVQSWLLGRFVEDRFVYRQTFETALNHVTSSGLAGNGFGATREMSLRKLIWVVTRIHVQVEKYSSWGDVIEIDTWVDAAGKNGMRRDWIIRDSNSQMIITRATSTWVIMNRETRRLSKIPDEVKKEVQPFYLDGMSIPTVDSDGEKIDKLTDETADRIRSGLAPRWSDMDANQHVNNVKYIGWILESGGCGYGPEVMGSEVGGLGGGGFNGEPKGGGAVEFGCGDLGYGGGSGTGWKWCFGW</sequence>
<keyword evidence="15" id="KW-1185">Reference proteome</keyword>
<name>A0AAV6JF77_9ERIC</name>
<dbReference type="SUPFAM" id="SSF54637">
    <property type="entry name" value="Thioesterase/thiol ester dehydrase-isomerase"/>
    <property type="match status" value="2"/>
</dbReference>
<protein>
    <recommendedName>
        <fullName evidence="11">Acyl-[acyl-carrier-protein] hydrolase</fullName>
        <ecNumber evidence="11">3.1.2.-</ecNumber>
    </recommendedName>
</protein>
<comment type="similarity">
    <text evidence="2 11">Belongs to the acyl-ACP thioesterase family.</text>
</comment>
<evidence type="ECO:0000256" key="2">
    <source>
        <dbReference type="ARBA" id="ARBA00006500"/>
    </source>
</evidence>
<dbReference type="Proteomes" id="UP000823749">
    <property type="component" value="Chromosome 8"/>
</dbReference>
<gene>
    <name evidence="14" type="ORF">RHGRI_024602</name>
</gene>
<keyword evidence="6 11" id="KW-0378">Hydrolase</keyword>
<keyword evidence="10 11" id="KW-0275">Fatty acid biosynthesis</keyword>